<proteinExistence type="predicted"/>
<reference evidence="1" key="1">
    <citation type="submission" date="2018-05" db="EMBL/GenBank/DDBJ databases">
        <authorList>
            <person name="Lanie J.A."/>
            <person name="Ng W.-L."/>
            <person name="Kazmierczak K.M."/>
            <person name="Andrzejewski T.M."/>
            <person name="Davidsen T.M."/>
            <person name="Wayne K.J."/>
            <person name="Tettelin H."/>
            <person name="Glass J.I."/>
            <person name="Rusch D."/>
            <person name="Podicherti R."/>
            <person name="Tsui H.-C.T."/>
            <person name="Winkler M.E."/>
        </authorList>
    </citation>
    <scope>NUCLEOTIDE SEQUENCE</scope>
</reference>
<protein>
    <recommendedName>
        <fullName evidence="2">LPP20 lipoprotein</fullName>
    </recommendedName>
</protein>
<accession>A0A382DDQ2</accession>
<sequence length="190" mass="20948">MKKLIIILGISLALSACGKSPAVKTGSEISDTPEWVQTMGLYKKGEGAIGSSPKSGLGSQVQREDATLSARNALAQNIDIKIQSAISQTRQRLIEQGIAGASELGTLQTQNAARGMVNQRLKNSRPIKQWKDPESGELYVWVTIEQVDLDRMAGDVHGKIIRKQLKEAGEQHKETIRDTFNEEFEKQFSR</sequence>
<dbReference type="AlphaFoldDB" id="A0A382DDQ2"/>
<evidence type="ECO:0008006" key="2">
    <source>
        <dbReference type="Google" id="ProtNLM"/>
    </source>
</evidence>
<evidence type="ECO:0000313" key="1">
    <source>
        <dbReference type="EMBL" id="SVB36269.1"/>
    </source>
</evidence>
<gene>
    <name evidence="1" type="ORF">METZ01_LOCUS189123</name>
</gene>
<organism evidence="1">
    <name type="scientific">marine metagenome</name>
    <dbReference type="NCBI Taxonomy" id="408172"/>
    <lineage>
        <taxon>unclassified sequences</taxon>
        <taxon>metagenomes</taxon>
        <taxon>ecological metagenomes</taxon>
    </lineage>
</organism>
<dbReference type="PROSITE" id="PS51257">
    <property type="entry name" value="PROKAR_LIPOPROTEIN"/>
    <property type="match status" value="1"/>
</dbReference>
<name>A0A382DDQ2_9ZZZZ</name>
<dbReference type="Gene3D" id="3.10.129.140">
    <property type="entry name" value="Helicobacter TNF-alpha-Inducing protein"/>
    <property type="match status" value="1"/>
</dbReference>
<dbReference type="EMBL" id="UINC01038779">
    <property type="protein sequence ID" value="SVB36269.1"/>
    <property type="molecule type" value="Genomic_DNA"/>
</dbReference>